<gene>
    <name evidence="3" type="ORF">A3860_31160</name>
</gene>
<feature type="domain" description="Metallo-beta-lactamase" evidence="2">
    <location>
        <begin position="16"/>
        <end position="203"/>
    </location>
</feature>
<name>A0A1V9FTP5_9BACT</name>
<sequence>MLTKIHAYTSKEPMLQVNAYIVETVKELIIVDTTLTMSDSKALKQMTNSLDKPVAGIILTHGHPDHIAGTYNIAPEGEVPIYALSSVKKLMEETEAAKHSQWSALFGNEWIPRWVYPNHLVRDGETVSIAGVNFTVLDIGSGGDCDANSLWLMEDDNKAAFIGDFIYNNNHTYMNDGSILRWLGNLEKYAPILKAFNTYYAGHGAPCNYQSINKQKEYFITYCAQVLKATNGTGIFTDETKSSFEQAMLSAYPHYGCQFMVALSADRIGKELVSQSH</sequence>
<dbReference type="AlphaFoldDB" id="A0A1V9FTP5"/>
<dbReference type="OrthoDB" id="8441428at2"/>
<evidence type="ECO:0000313" key="3">
    <source>
        <dbReference type="EMBL" id="OQP61725.1"/>
    </source>
</evidence>
<dbReference type="SMART" id="SM00849">
    <property type="entry name" value="Lactamase_B"/>
    <property type="match status" value="1"/>
</dbReference>
<organism evidence="3 4">
    <name type="scientific">Niastella vici</name>
    <dbReference type="NCBI Taxonomy" id="1703345"/>
    <lineage>
        <taxon>Bacteria</taxon>
        <taxon>Pseudomonadati</taxon>
        <taxon>Bacteroidota</taxon>
        <taxon>Chitinophagia</taxon>
        <taxon>Chitinophagales</taxon>
        <taxon>Chitinophagaceae</taxon>
        <taxon>Niastella</taxon>
    </lineage>
</organism>
<dbReference type="InterPro" id="IPR001279">
    <property type="entry name" value="Metallo-B-lactamas"/>
</dbReference>
<proteinExistence type="inferred from homology"/>
<dbReference type="InterPro" id="IPR036866">
    <property type="entry name" value="RibonucZ/Hydroxyglut_hydro"/>
</dbReference>
<dbReference type="Pfam" id="PF00753">
    <property type="entry name" value="Lactamase_B"/>
    <property type="match status" value="1"/>
</dbReference>
<dbReference type="EMBL" id="LVYD01000056">
    <property type="protein sequence ID" value="OQP61725.1"/>
    <property type="molecule type" value="Genomic_DNA"/>
</dbReference>
<dbReference type="PANTHER" id="PTHR42951">
    <property type="entry name" value="METALLO-BETA-LACTAMASE DOMAIN-CONTAINING"/>
    <property type="match status" value="1"/>
</dbReference>
<keyword evidence="4" id="KW-1185">Reference proteome</keyword>
<comment type="similarity">
    <text evidence="1">Belongs to the metallo-beta-lactamase superfamily. Class-B beta-lactamase family.</text>
</comment>
<accession>A0A1V9FTP5</accession>
<dbReference type="Proteomes" id="UP000192796">
    <property type="component" value="Unassembled WGS sequence"/>
</dbReference>
<dbReference type="Gene3D" id="3.60.15.10">
    <property type="entry name" value="Ribonuclease Z/Hydroxyacylglutathione hydrolase-like"/>
    <property type="match status" value="1"/>
</dbReference>
<evidence type="ECO:0000256" key="1">
    <source>
        <dbReference type="ARBA" id="ARBA00005250"/>
    </source>
</evidence>
<dbReference type="GO" id="GO:0017001">
    <property type="term" value="P:antibiotic catabolic process"/>
    <property type="evidence" value="ECO:0007669"/>
    <property type="project" value="UniProtKB-ARBA"/>
</dbReference>
<dbReference type="InterPro" id="IPR050855">
    <property type="entry name" value="NDM-1-like"/>
</dbReference>
<dbReference type="SUPFAM" id="SSF56281">
    <property type="entry name" value="Metallo-hydrolase/oxidoreductase"/>
    <property type="match status" value="1"/>
</dbReference>
<dbReference type="STRING" id="1703345.A3860_31160"/>
<reference evidence="3 4" key="1">
    <citation type="submission" date="2016-03" db="EMBL/GenBank/DDBJ databases">
        <title>Niastella vici sp. nov., isolated from farmland soil.</title>
        <authorList>
            <person name="Chen L."/>
            <person name="Wang D."/>
            <person name="Yang S."/>
            <person name="Wang G."/>
        </authorList>
    </citation>
    <scope>NUCLEOTIDE SEQUENCE [LARGE SCALE GENOMIC DNA]</scope>
    <source>
        <strain evidence="3 4">DJ57</strain>
    </source>
</reference>
<protein>
    <recommendedName>
        <fullName evidence="2">Metallo-beta-lactamase domain-containing protein</fullName>
    </recommendedName>
</protein>
<dbReference type="RefSeq" id="WP_081150454.1">
    <property type="nucleotide sequence ID" value="NZ_LVYD01000056.1"/>
</dbReference>
<comment type="caution">
    <text evidence="3">The sequence shown here is derived from an EMBL/GenBank/DDBJ whole genome shotgun (WGS) entry which is preliminary data.</text>
</comment>
<dbReference type="PANTHER" id="PTHR42951:SF4">
    <property type="entry name" value="ACYL-COENZYME A THIOESTERASE MBLAC2"/>
    <property type="match status" value="1"/>
</dbReference>
<evidence type="ECO:0000259" key="2">
    <source>
        <dbReference type="SMART" id="SM00849"/>
    </source>
</evidence>
<evidence type="ECO:0000313" key="4">
    <source>
        <dbReference type="Proteomes" id="UP000192796"/>
    </source>
</evidence>